<dbReference type="InterPro" id="IPR033749">
    <property type="entry name" value="Polyprenyl_synt_CS"/>
</dbReference>
<evidence type="ECO:0000256" key="6">
    <source>
        <dbReference type="RuleBase" id="RU004466"/>
    </source>
</evidence>
<dbReference type="PROSITE" id="PS00723">
    <property type="entry name" value="POLYPRENYL_SYNTHASE_1"/>
    <property type="match status" value="1"/>
</dbReference>
<name>A0ABS4PYM1_9PSEU</name>
<keyword evidence="8" id="KW-1185">Reference proteome</keyword>
<evidence type="ECO:0000256" key="2">
    <source>
        <dbReference type="ARBA" id="ARBA00006706"/>
    </source>
</evidence>
<dbReference type="EC" id="2.5.1.1" evidence="7"/>
<dbReference type="SFLD" id="SFLDS00005">
    <property type="entry name" value="Isoprenoid_Synthase_Type_I"/>
    <property type="match status" value="1"/>
</dbReference>
<dbReference type="GO" id="GO:0004337">
    <property type="term" value="F:(2E,6E)-farnesyl diphosphate synthase activity"/>
    <property type="evidence" value="ECO:0007669"/>
    <property type="project" value="UniProtKB-EC"/>
</dbReference>
<keyword evidence="3 6" id="KW-0808">Transferase</keyword>
<sequence>MSTVALGTGITEAGRDIAQRVDDRLREVLTRDRERYSQVAPQSRDVVDALLTAVLGGGKRLRPTLAHLAFTGAGGSAGDERIIEVGAALELLHAGCLVHDDVMDDSPVRRGLPTTHAAFGQRHALSGYTGEERRYGEGVATIVGDLAFFYAIGLLRGAGPDAQQVFFEMAVDAGIGQYLDLLAAAGPAEAAPDPLVIARYKTGRYTVEGPLRLGAALCGRLADLDPVFTAFGRPAGLAYQLRDDLIGAFGDPASTGKPVGDDLRQGKRTLLLAVAGRRVTDPAARDLLRRAGDGGLAEHEVPLVQHLLVDVGARADVEHTCQALAEDAVAALATADLRTGAKDTLTDFATRVAIPT</sequence>
<dbReference type="CDD" id="cd00685">
    <property type="entry name" value="Trans_IPPS_HT"/>
    <property type="match status" value="1"/>
</dbReference>
<dbReference type="Gene3D" id="1.10.600.10">
    <property type="entry name" value="Farnesyl Diphosphate Synthase"/>
    <property type="match status" value="1"/>
</dbReference>
<dbReference type="Proteomes" id="UP000741013">
    <property type="component" value="Unassembled WGS sequence"/>
</dbReference>
<dbReference type="GO" id="GO:0004311">
    <property type="term" value="F:geranylgeranyl diphosphate synthase activity"/>
    <property type="evidence" value="ECO:0007669"/>
    <property type="project" value="UniProtKB-EC"/>
</dbReference>
<dbReference type="InterPro" id="IPR008949">
    <property type="entry name" value="Isoprenoid_synthase_dom_sf"/>
</dbReference>
<evidence type="ECO:0000256" key="5">
    <source>
        <dbReference type="ARBA" id="ARBA00022842"/>
    </source>
</evidence>
<dbReference type="EMBL" id="JAGGMS010000001">
    <property type="protein sequence ID" value="MBP2184530.1"/>
    <property type="molecule type" value="Genomic_DNA"/>
</dbReference>
<dbReference type="Pfam" id="PF00348">
    <property type="entry name" value="polyprenyl_synt"/>
    <property type="match status" value="1"/>
</dbReference>
<gene>
    <name evidence="7" type="ORF">JOM49_006056</name>
</gene>
<comment type="caution">
    <text evidence="7">The sequence shown here is derived from an EMBL/GenBank/DDBJ whole genome shotgun (WGS) entry which is preliminary data.</text>
</comment>
<dbReference type="EC" id="2.5.1.29" evidence="7"/>
<reference evidence="7 8" key="1">
    <citation type="submission" date="2021-03" db="EMBL/GenBank/DDBJ databases">
        <title>Sequencing the genomes of 1000 actinobacteria strains.</title>
        <authorList>
            <person name="Klenk H.-P."/>
        </authorList>
    </citation>
    <scope>NUCLEOTIDE SEQUENCE [LARGE SCALE GENOMIC DNA]</scope>
    <source>
        <strain evidence="7 8">DSM 45510</strain>
    </source>
</reference>
<accession>A0ABS4PYM1</accession>
<evidence type="ECO:0000256" key="1">
    <source>
        <dbReference type="ARBA" id="ARBA00001946"/>
    </source>
</evidence>
<evidence type="ECO:0000313" key="8">
    <source>
        <dbReference type="Proteomes" id="UP000741013"/>
    </source>
</evidence>
<protein>
    <submittedName>
        <fullName evidence="7">Geranylgeranyl diphosphate synthase type I</fullName>
        <ecNumber evidence="7">2.5.1.1</ecNumber>
        <ecNumber evidence="7">2.5.1.10</ecNumber>
        <ecNumber evidence="7">2.5.1.29</ecNumber>
    </submittedName>
</protein>
<dbReference type="EC" id="2.5.1.10" evidence="7"/>
<evidence type="ECO:0000256" key="4">
    <source>
        <dbReference type="ARBA" id="ARBA00022723"/>
    </source>
</evidence>
<dbReference type="GO" id="GO:0004161">
    <property type="term" value="F:dimethylallyltranstransferase activity"/>
    <property type="evidence" value="ECO:0007669"/>
    <property type="project" value="UniProtKB-EC"/>
</dbReference>
<dbReference type="InterPro" id="IPR000092">
    <property type="entry name" value="Polyprenyl_synt"/>
</dbReference>
<dbReference type="SUPFAM" id="SSF48576">
    <property type="entry name" value="Terpenoid synthases"/>
    <property type="match status" value="1"/>
</dbReference>
<comment type="similarity">
    <text evidence="2 6">Belongs to the FPP/GGPP synthase family.</text>
</comment>
<dbReference type="PANTHER" id="PTHR12001:SF85">
    <property type="entry name" value="SHORT CHAIN ISOPRENYL DIPHOSPHATE SYNTHASE"/>
    <property type="match status" value="1"/>
</dbReference>
<keyword evidence="5" id="KW-0460">Magnesium</keyword>
<proteinExistence type="inferred from homology"/>
<evidence type="ECO:0000256" key="3">
    <source>
        <dbReference type="ARBA" id="ARBA00022679"/>
    </source>
</evidence>
<comment type="cofactor">
    <cofactor evidence="1">
        <name>Mg(2+)</name>
        <dbReference type="ChEBI" id="CHEBI:18420"/>
    </cofactor>
</comment>
<dbReference type="PANTHER" id="PTHR12001">
    <property type="entry name" value="GERANYLGERANYL PYROPHOSPHATE SYNTHASE"/>
    <property type="match status" value="1"/>
</dbReference>
<dbReference type="RefSeq" id="WP_209667533.1">
    <property type="nucleotide sequence ID" value="NZ_JAGGMS010000001.1"/>
</dbReference>
<organism evidence="7 8">
    <name type="scientific">Amycolatopsis magusensis</name>
    <dbReference type="NCBI Taxonomy" id="882444"/>
    <lineage>
        <taxon>Bacteria</taxon>
        <taxon>Bacillati</taxon>
        <taxon>Actinomycetota</taxon>
        <taxon>Actinomycetes</taxon>
        <taxon>Pseudonocardiales</taxon>
        <taxon>Pseudonocardiaceae</taxon>
        <taxon>Amycolatopsis</taxon>
    </lineage>
</organism>
<evidence type="ECO:0000313" key="7">
    <source>
        <dbReference type="EMBL" id="MBP2184530.1"/>
    </source>
</evidence>
<keyword evidence="4" id="KW-0479">Metal-binding</keyword>